<evidence type="ECO:0000313" key="1">
    <source>
        <dbReference type="EMBL" id="GGR28863.1"/>
    </source>
</evidence>
<keyword evidence="2" id="KW-1185">Reference proteome</keyword>
<protein>
    <submittedName>
        <fullName evidence="1">Uncharacterized protein</fullName>
    </submittedName>
</protein>
<reference evidence="1" key="2">
    <citation type="submission" date="2020-09" db="EMBL/GenBank/DDBJ databases">
        <authorList>
            <person name="Sun Q."/>
            <person name="Ohkuma M."/>
        </authorList>
    </citation>
    <scope>NUCLEOTIDE SEQUENCE</scope>
    <source>
        <strain evidence="1">JCM 3346</strain>
    </source>
</reference>
<name>A0A918FBV4_AGRME</name>
<organism evidence="1 2">
    <name type="scientific">Agromyces mediolanus</name>
    <name type="common">Corynebacterium mediolanum</name>
    <dbReference type="NCBI Taxonomy" id="41986"/>
    <lineage>
        <taxon>Bacteria</taxon>
        <taxon>Bacillati</taxon>
        <taxon>Actinomycetota</taxon>
        <taxon>Actinomycetes</taxon>
        <taxon>Micrococcales</taxon>
        <taxon>Microbacteriaceae</taxon>
        <taxon>Agromyces</taxon>
    </lineage>
</organism>
<dbReference type="RefSeq" id="WP_189085529.1">
    <property type="nucleotide sequence ID" value="NZ_BMRJ01000002.1"/>
</dbReference>
<gene>
    <name evidence="1" type="ORF">GCM10010196_23410</name>
</gene>
<dbReference type="AlphaFoldDB" id="A0A918FBV4"/>
<proteinExistence type="predicted"/>
<comment type="caution">
    <text evidence="1">The sequence shown here is derived from an EMBL/GenBank/DDBJ whole genome shotgun (WGS) entry which is preliminary data.</text>
</comment>
<dbReference type="EMBL" id="BMRJ01000002">
    <property type="protein sequence ID" value="GGR28863.1"/>
    <property type="molecule type" value="Genomic_DNA"/>
</dbReference>
<sequence length="52" mass="6002">MTRRRHREPSRPVVHRSKSMTPEQIIAAMRWAGFTARDIATILVTLGFKAPR</sequence>
<dbReference type="Proteomes" id="UP000610303">
    <property type="component" value="Unassembled WGS sequence"/>
</dbReference>
<accession>A0A918FBV4</accession>
<reference evidence="1" key="1">
    <citation type="journal article" date="2014" name="Int. J. Syst. Evol. Microbiol.">
        <title>Complete genome sequence of Corynebacterium casei LMG S-19264T (=DSM 44701T), isolated from a smear-ripened cheese.</title>
        <authorList>
            <consortium name="US DOE Joint Genome Institute (JGI-PGF)"/>
            <person name="Walter F."/>
            <person name="Albersmeier A."/>
            <person name="Kalinowski J."/>
            <person name="Ruckert C."/>
        </authorList>
    </citation>
    <scope>NUCLEOTIDE SEQUENCE</scope>
    <source>
        <strain evidence="1">JCM 3346</strain>
    </source>
</reference>
<evidence type="ECO:0000313" key="2">
    <source>
        <dbReference type="Proteomes" id="UP000610303"/>
    </source>
</evidence>